<dbReference type="PANTHER" id="PTHR33055">
    <property type="entry name" value="TRANSPOSASE FOR INSERTION SEQUENCE ELEMENT IS1111A"/>
    <property type="match status" value="1"/>
</dbReference>
<dbReference type="GO" id="GO:0004803">
    <property type="term" value="F:transposase activity"/>
    <property type="evidence" value="ECO:0007669"/>
    <property type="project" value="InterPro"/>
</dbReference>
<evidence type="ECO:0000259" key="2">
    <source>
        <dbReference type="Pfam" id="PF01548"/>
    </source>
</evidence>
<evidence type="ECO:0000313" key="5">
    <source>
        <dbReference type="Proteomes" id="UP000018482"/>
    </source>
</evidence>
<dbReference type="InterPro" id="IPR047650">
    <property type="entry name" value="Transpos_IS110"/>
</dbReference>
<protein>
    <submittedName>
        <fullName evidence="4">Transposase IS110</fullName>
    </submittedName>
</protein>
<proteinExistence type="predicted"/>
<dbReference type="AlphaFoldDB" id="V6YYH2"/>
<gene>
    <name evidence="4" type="ORF">SAG0136_00435</name>
</gene>
<accession>V6YYH2</accession>
<dbReference type="Proteomes" id="UP000018482">
    <property type="component" value="Unassembled WGS sequence"/>
</dbReference>
<dbReference type="NCBIfam" id="NF033542">
    <property type="entry name" value="transpos_IS110"/>
    <property type="match status" value="1"/>
</dbReference>
<comment type="caution">
    <text evidence="4">The sequence shown here is derived from an EMBL/GenBank/DDBJ whole genome shotgun (WGS) entry which is preliminary data.</text>
</comment>
<keyword evidence="1" id="KW-0175">Coiled coil</keyword>
<reference evidence="4 5" key="1">
    <citation type="submission" date="2013-05" db="EMBL/GenBank/DDBJ databases">
        <authorList>
            <person name="Richards V.P."/>
            <person name="Durkin S.A.S."/>
            <person name="Kim M."/>
            <person name="Pavinski Bitar P.D."/>
            <person name="Stanhope M.J."/>
            <person name="Town C.D."/>
            <person name="Venter J.C."/>
        </authorList>
    </citation>
    <scope>NUCLEOTIDE SEQUENCE [LARGE SCALE GENOMIC DNA]</scope>
    <source>
        <strain evidence="4 5">LMG 14747</strain>
    </source>
</reference>
<feature type="domain" description="Transposase IS110-like N-terminal" evidence="2">
    <location>
        <begin position="24"/>
        <end position="177"/>
    </location>
</feature>
<dbReference type="GO" id="GO:0006313">
    <property type="term" value="P:DNA transposition"/>
    <property type="evidence" value="ECO:0007669"/>
    <property type="project" value="InterPro"/>
</dbReference>
<feature type="coiled-coil region" evidence="1">
    <location>
        <begin position="261"/>
        <end position="288"/>
    </location>
</feature>
<organism evidence="4 5">
    <name type="scientific">Streptococcus agalactiae LMG 14747</name>
    <dbReference type="NCBI Taxonomy" id="1154860"/>
    <lineage>
        <taxon>Bacteria</taxon>
        <taxon>Bacillati</taxon>
        <taxon>Bacillota</taxon>
        <taxon>Bacilli</taxon>
        <taxon>Lactobacillales</taxon>
        <taxon>Streptococcaceae</taxon>
        <taxon>Streptococcus</taxon>
    </lineage>
</organism>
<dbReference type="InterPro" id="IPR002525">
    <property type="entry name" value="Transp_IS110-like_N"/>
</dbReference>
<sequence>MVQRVSGEPYSSQESFQIQMKCFVGLDVSSTKLDVCIMLSDTTTPFTASLPNDLVGASEIKKQILELNDIYSFERIVIGMEATSLYSFHPAMFFHEDSDLKALKVEVMVEQPNKIKKYREAFEENKNDTLDAFYIADYFRIERFSPAFLKEEKYMALQQLTKTKQHFIENIYYKCNTLSTEIKNENLTNSLWSSTIISLMTEDYSLDELATIALEDLAEFLQKLGRGRFKAPEKLAKAIQAAIRGSYRLPKLQQDSVNVILGLLAREIRNLEQMIKDIDKAIEDMVEVIPEYQCLTSVPGVGKVYAAGIIAEIGQIERFKDHPQVAKYAGLNWKQNQSGNTNSQNTKLVKRGNRYLRYYLVEAANSVRRHDSEYQTFYMKKYQEVPKHQHKRTIVLTARKFVRLVDAVLHNRQLYMPPRRLMEDK</sequence>
<dbReference type="GO" id="GO:0003677">
    <property type="term" value="F:DNA binding"/>
    <property type="evidence" value="ECO:0007669"/>
    <property type="project" value="InterPro"/>
</dbReference>
<dbReference type="Pfam" id="PF01548">
    <property type="entry name" value="DEDD_Tnp_IS110"/>
    <property type="match status" value="1"/>
</dbReference>
<dbReference type="InterPro" id="IPR003346">
    <property type="entry name" value="Transposase_20"/>
</dbReference>
<dbReference type="EMBL" id="ANQC01000006">
    <property type="protein sequence ID" value="ESV53755.1"/>
    <property type="molecule type" value="Genomic_DNA"/>
</dbReference>
<evidence type="ECO:0000256" key="1">
    <source>
        <dbReference type="SAM" id="Coils"/>
    </source>
</evidence>
<dbReference type="Pfam" id="PF02371">
    <property type="entry name" value="Transposase_20"/>
    <property type="match status" value="1"/>
</dbReference>
<name>V6YYH2_STRAG</name>
<evidence type="ECO:0000313" key="4">
    <source>
        <dbReference type="EMBL" id="ESV53755.1"/>
    </source>
</evidence>
<evidence type="ECO:0000259" key="3">
    <source>
        <dbReference type="Pfam" id="PF02371"/>
    </source>
</evidence>
<dbReference type="PANTHER" id="PTHR33055:SF15">
    <property type="entry name" value="TRANSPOSASE-RELATED"/>
    <property type="match status" value="1"/>
</dbReference>
<feature type="domain" description="Transposase IS116/IS110/IS902 C-terminal" evidence="3">
    <location>
        <begin position="293"/>
        <end position="378"/>
    </location>
</feature>
<dbReference type="eggNOG" id="COG3547">
    <property type="taxonomic scope" value="Bacteria"/>
</dbReference>